<reference evidence="1 2" key="1">
    <citation type="journal article" date="2024" name="BMC Genomics">
        <title>Genome assembly of redclaw crayfish (Cherax quadricarinatus) provides insights into its immune adaptation and hypoxia tolerance.</title>
        <authorList>
            <person name="Liu Z."/>
            <person name="Zheng J."/>
            <person name="Li H."/>
            <person name="Fang K."/>
            <person name="Wang S."/>
            <person name="He J."/>
            <person name="Zhou D."/>
            <person name="Weng S."/>
            <person name="Chi M."/>
            <person name="Gu Z."/>
            <person name="He J."/>
            <person name="Li F."/>
            <person name="Wang M."/>
        </authorList>
    </citation>
    <scope>NUCLEOTIDE SEQUENCE [LARGE SCALE GENOMIC DNA]</scope>
    <source>
        <strain evidence="1">ZL_2023a</strain>
    </source>
</reference>
<protein>
    <recommendedName>
        <fullName evidence="3">Secreted protein</fullName>
    </recommendedName>
</protein>
<evidence type="ECO:0008006" key="3">
    <source>
        <dbReference type="Google" id="ProtNLM"/>
    </source>
</evidence>
<dbReference type="Proteomes" id="UP001445076">
    <property type="component" value="Unassembled WGS sequence"/>
</dbReference>
<accession>A0AAW0X1R3</accession>
<name>A0AAW0X1R3_CHEQU</name>
<comment type="caution">
    <text evidence="1">The sequence shown here is derived from an EMBL/GenBank/DDBJ whole genome shotgun (WGS) entry which is preliminary data.</text>
</comment>
<gene>
    <name evidence="1" type="ORF">OTU49_003906</name>
</gene>
<keyword evidence="2" id="KW-1185">Reference proteome</keyword>
<sequence length="107" mass="10111">MSFGGVHAVGRGVAAAAAAGAAAGGGGGGHGGGVGVRAGGVSCARLQRHVLAAGGPSRLFTVSAPPLPARSHCGVHVHQRTDKGEAAGVSNWVMFSHGAGGGSWGGH</sequence>
<evidence type="ECO:0000313" key="2">
    <source>
        <dbReference type="Proteomes" id="UP001445076"/>
    </source>
</evidence>
<evidence type="ECO:0000313" key="1">
    <source>
        <dbReference type="EMBL" id="KAK8738493.1"/>
    </source>
</evidence>
<dbReference type="AlphaFoldDB" id="A0AAW0X1R3"/>
<organism evidence="1 2">
    <name type="scientific">Cherax quadricarinatus</name>
    <name type="common">Australian red claw crayfish</name>
    <dbReference type="NCBI Taxonomy" id="27406"/>
    <lineage>
        <taxon>Eukaryota</taxon>
        <taxon>Metazoa</taxon>
        <taxon>Ecdysozoa</taxon>
        <taxon>Arthropoda</taxon>
        <taxon>Crustacea</taxon>
        <taxon>Multicrustacea</taxon>
        <taxon>Malacostraca</taxon>
        <taxon>Eumalacostraca</taxon>
        <taxon>Eucarida</taxon>
        <taxon>Decapoda</taxon>
        <taxon>Pleocyemata</taxon>
        <taxon>Astacidea</taxon>
        <taxon>Parastacoidea</taxon>
        <taxon>Parastacidae</taxon>
        <taxon>Cherax</taxon>
    </lineage>
</organism>
<dbReference type="EMBL" id="JARKIK010000039">
    <property type="protein sequence ID" value="KAK8738493.1"/>
    <property type="molecule type" value="Genomic_DNA"/>
</dbReference>
<proteinExistence type="predicted"/>